<dbReference type="STRING" id="111780.Sta7437_3904"/>
<gene>
    <name evidence="3" type="ordered locus">Sta7437_3904</name>
</gene>
<sequence length="922" mass="104102">MVVSGCSWQRLGFKLALLRVINAKNPIAILSVLLSWSIVLTPTLATAEVLGVVKSQENARQWAEITNRLQQVGVNYCIVDTANWQRELDLGNISVLFLPNVENLTGSQAIALEQWMNRGGKVIVTGPTGNLSQPQVRSQLRSLFGAYWGFSLSSPSTLELSANSPSEWYDRPQLSRTFIGGAVIPANVESQTAAVWLANGNPAAAVVTNNSTFLGWRWGVDTVAPASMDSAWLQASLNRYGISTYGQFNPEGYQQPKPCNPNSLSIEESRPFLPGWQIQPPSPQSNFNLIPPSNAIAPEQAATMTQELEGLINRFASTLLTADANASNIGDSTEKVIEQVLSQQSKQNNYQFFNRQLVSSNNIETVLSPQTKGNTVQSSNQQVISLNSKAHQALKEAKANLNKFHSLLAQRDYLRAKREWQDTRRNLWDNYPTDRQVAQPEIRAIWLDRGTIVKARSESDLAKIFDRLATAGINTVFFETINAGYTIYPSRVAPQQNPLVRGWDPLESAVKLAHERNMELHAWVWAFAAGNQRHNLILNLPQDYLGPLLSRYPDWANPDREGNKFHYNSGKAFLDPANPGVRRYLSLLLEEIATRYKVDGIQLDYIRYPFQSHTGSKSYGYGIAARQQFQQLTGVDPVKLQLSDPLWSQWTGFRIKQIDSFVQTVSQDLKQKRPDLILSTAVFPMPRQQRLDQIQQHWEEWIRQGWIDLLVPMTYAMDTSELEKLASPLWNSSSQGSALLLPGIRLLNLPDVVAVDQMQLLRGMPTEGYALFAAENFNSNLEQIFSRTQGRLTTQTQEPLPHRQPFQATVSRYQNLQKEWNFALSNNQLVLDEISLKQWAKKADNLALNLQQLADEPSQKHFLSAQLALNSFRRDFPEWMEADKTISAYQVQVWQNRLDTLNRLLSYGERRVLNQTPKITIN</sequence>
<dbReference type="EMBL" id="CP003653">
    <property type="protein sequence ID" value="AFZ37388.1"/>
    <property type="molecule type" value="Genomic_DNA"/>
</dbReference>
<keyword evidence="4" id="KW-1185">Reference proteome</keyword>
<dbReference type="InterPro" id="IPR017853">
    <property type="entry name" value="GH"/>
</dbReference>
<dbReference type="OrthoDB" id="580981at2"/>
<dbReference type="eggNOG" id="COG1649">
    <property type="taxonomic scope" value="Bacteria"/>
</dbReference>
<dbReference type="AlphaFoldDB" id="K9XXY3"/>
<dbReference type="Pfam" id="PF02638">
    <property type="entry name" value="GHL10"/>
    <property type="match status" value="1"/>
</dbReference>
<evidence type="ECO:0000259" key="2">
    <source>
        <dbReference type="Pfam" id="PF02638"/>
    </source>
</evidence>
<feature type="domain" description="Glycosyl hydrolase-like 10" evidence="2">
    <location>
        <begin position="441"/>
        <end position="725"/>
    </location>
</feature>
<dbReference type="PANTHER" id="PTHR43405:SF1">
    <property type="entry name" value="GLYCOSYL HYDROLASE DIGH"/>
    <property type="match status" value="1"/>
</dbReference>
<protein>
    <recommendedName>
        <fullName evidence="2">Glycosyl hydrolase-like 10 domain-containing protein</fullName>
    </recommendedName>
</protein>
<dbReference type="InterPro" id="IPR029062">
    <property type="entry name" value="Class_I_gatase-like"/>
</dbReference>
<dbReference type="PATRIC" id="fig|111780.3.peg.4051"/>
<dbReference type="HOGENOM" id="CLU_313489_0_0_3"/>
<dbReference type="InterPro" id="IPR052177">
    <property type="entry name" value="Divisome_Glycosyl_Hydrolase"/>
</dbReference>
<proteinExistence type="predicted"/>
<dbReference type="KEGG" id="scs:Sta7437_3904"/>
<evidence type="ECO:0000313" key="3">
    <source>
        <dbReference type="EMBL" id="AFZ37388.1"/>
    </source>
</evidence>
<dbReference type="Gene3D" id="3.20.20.80">
    <property type="entry name" value="Glycosidases"/>
    <property type="match status" value="1"/>
</dbReference>
<dbReference type="InterPro" id="IPR003790">
    <property type="entry name" value="GHL10"/>
</dbReference>
<keyword evidence="1" id="KW-0732">Signal</keyword>
<name>K9XXY3_STAC7</name>
<dbReference type="Proteomes" id="UP000010473">
    <property type="component" value="Chromosome"/>
</dbReference>
<dbReference type="Gene3D" id="3.40.50.880">
    <property type="match status" value="1"/>
</dbReference>
<dbReference type="PANTHER" id="PTHR43405">
    <property type="entry name" value="GLYCOSYL HYDROLASE DIGH"/>
    <property type="match status" value="1"/>
</dbReference>
<evidence type="ECO:0000256" key="1">
    <source>
        <dbReference type="ARBA" id="ARBA00022729"/>
    </source>
</evidence>
<reference evidence="4" key="1">
    <citation type="journal article" date="2013" name="Proc. Natl. Acad. Sci. U.S.A.">
        <title>Improving the coverage of the cyanobacterial phylum using diversity-driven genome sequencing.</title>
        <authorList>
            <person name="Shih P.M."/>
            <person name="Wu D."/>
            <person name="Latifi A."/>
            <person name="Axen S.D."/>
            <person name="Fewer D.P."/>
            <person name="Talla E."/>
            <person name="Calteau A."/>
            <person name="Cai F."/>
            <person name="Tandeau de Marsac N."/>
            <person name="Rippka R."/>
            <person name="Herdman M."/>
            <person name="Sivonen K."/>
            <person name="Coursin T."/>
            <person name="Laurent T."/>
            <person name="Goodwin L."/>
            <person name="Nolan M."/>
            <person name="Davenport K.W."/>
            <person name="Han C.S."/>
            <person name="Rubin E.M."/>
            <person name="Eisen J.A."/>
            <person name="Woyke T."/>
            <person name="Gugger M."/>
            <person name="Kerfeld C.A."/>
        </authorList>
    </citation>
    <scope>NUCLEOTIDE SEQUENCE [LARGE SCALE GENOMIC DNA]</scope>
    <source>
        <strain evidence="4">ATCC 29371 / PCC 7437</strain>
    </source>
</reference>
<accession>K9XXY3</accession>
<dbReference type="SUPFAM" id="SSF51445">
    <property type="entry name" value="(Trans)glycosidases"/>
    <property type="match status" value="1"/>
</dbReference>
<evidence type="ECO:0000313" key="4">
    <source>
        <dbReference type="Proteomes" id="UP000010473"/>
    </source>
</evidence>
<organism evidence="3 4">
    <name type="scientific">Stanieria cyanosphaera (strain ATCC 29371 / PCC 7437)</name>
    <dbReference type="NCBI Taxonomy" id="111780"/>
    <lineage>
        <taxon>Bacteria</taxon>
        <taxon>Bacillati</taxon>
        <taxon>Cyanobacteriota</taxon>
        <taxon>Cyanophyceae</taxon>
        <taxon>Pleurocapsales</taxon>
        <taxon>Dermocarpellaceae</taxon>
        <taxon>Stanieria</taxon>
    </lineage>
</organism>